<evidence type="ECO:0000313" key="2">
    <source>
        <dbReference type="Proteomes" id="UP000005879"/>
    </source>
</evidence>
<keyword evidence="2" id="KW-1185">Reference proteome</keyword>
<accession>G8FV11</accession>
<dbReference type="KEGG" id="vg:11294576"/>
<organism evidence="1 2">
    <name type="scientific">Pediococcus phage cIP1</name>
    <dbReference type="NCBI Taxonomy" id="2681621"/>
    <lineage>
        <taxon>Viruses</taxon>
        <taxon>Duplodnaviria</taxon>
        <taxon>Heunggongvirae</taxon>
        <taxon>Uroviricota</taxon>
        <taxon>Caudoviricetes</taxon>
        <taxon>Coetzeevirus</taxon>
        <taxon>Coetzeevirus cIP1</taxon>
    </lineage>
</organism>
<dbReference type="Proteomes" id="UP000005879">
    <property type="component" value="Segment"/>
</dbReference>
<evidence type="ECO:0000313" key="1">
    <source>
        <dbReference type="EMBL" id="AER59787.1"/>
    </source>
</evidence>
<sequence length="147" mass="16825">MKNYNQGSLVGNWGTTYITIKYKNGYYCVPLLKLAHMYDRDGFSDNARQETLADIQRKCPEHDDYDVKLVGTGQYRKPSECNVGQIMKSENGAIFMLVQKRKGKLVWVGLGATAYMDYNNLLHIKSNYKKNATRDVKGEIMEVVKDV</sequence>
<dbReference type="EMBL" id="JN051154">
    <property type="protein sequence ID" value="AER59787.1"/>
    <property type="molecule type" value="Genomic_DNA"/>
</dbReference>
<proteinExistence type="predicted"/>
<dbReference type="RefSeq" id="YP_004934193.1">
    <property type="nucleotide sequence ID" value="NC_016161.1"/>
</dbReference>
<reference evidence="1 2" key="1">
    <citation type="journal article" date="2012" name="Gene">
        <title>Genome sequence of the phage clP1, which infects the beer spoilage bacterium Pediococcus damnosus.</title>
        <authorList>
            <person name="Kelly D."/>
            <person name="O'Sullivan O."/>
            <person name="Mills S."/>
            <person name="McAuliffe O."/>
            <person name="Ross R.P."/>
            <person name="Neve H."/>
            <person name="Coffey A."/>
        </authorList>
    </citation>
    <scope>NUCLEOTIDE SEQUENCE [LARGE SCALE GENOMIC DNA]</scope>
</reference>
<name>G8FV11_9CAUD</name>
<dbReference type="GeneID" id="11294576"/>
<gene>
    <name evidence="1" type="ORF">clP1_028</name>
</gene>
<protein>
    <submittedName>
        <fullName evidence="1">Uncharacterized protein</fullName>
    </submittedName>
</protein>